<dbReference type="AlphaFoldDB" id="A0A194AG27"/>
<evidence type="ECO:0000313" key="7">
    <source>
        <dbReference type="Proteomes" id="UP000095200"/>
    </source>
</evidence>
<dbReference type="CDD" id="cd03255">
    <property type="entry name" value="ABC_MJ0796_LolCDE_FtsE"/>
    <property type="match status" value="1"/>
</dbReference>
<evidence type="ECO:0000256" key="1">
    <source>
        <dbReference type="ARBA" id="ARBA00022448"/>
    </source>
</evidence>
<dbReference type="SUPFAM" id="SSF52540">
    <property type="entry name" value="P-loop containing nucleoside triphosphate hydrolases"/>
    <property type="match status" value="1"/>
</dbReference>
<feature type="domain" description="ABC transporter" evidence="5">
    <location>
        <begin position="6"/>
        <end position="230"/>
    </location>
</feature>
<dbReference type="GO" id="GO:0016887">
    <property type="term" value="F:ATP hydrolysis activity"/>
    <property type="evidence" value="ECO:0007669"/>
    <property type="project" value="InterPro"/>
</dbReference>
<dbReference type="SMART" id="SM00382">
    <property type="entry name" value="AAA"/>
    <property type="match status" value="1"/>
</dbReference>
<accession>A0A194AG27</accession>
<evidence type="ECO:0000256" key="2">
    <source>
        <dbReference type="ARBA" id="ARBA00022741"/>
    </source>
</evidence>
<dbReference type="PANTHER" id="PTHR24220:SF659">
    <property type="entry name" value="TRANSPORTER, PUTATIVE-RELATED"/>
    <property type="match status" value="1"/>
</dbReference>
<dbReference type="InterPro" id="IPR027417">
    <property type="entry name" value="P-loop_NTPase"/>
</dbReference>
<dbReference type="OrthoDB" id="9809450at2"/>
<dbReference type="Gene3D" id="3.40.50.300">
    <property type="entry name" value="P-loop containing nucleotide triphosphate hydrolases"/>
    <property type="match status" value="1"/>
</dbReference>
<evidence type="ECO:0000313" key="6">
    <source>
        <dbReference type="EMBL" id="GAU09032.1"/>
    </source>
</evidence>
<dbReference type="FunFam" id="3.40.50.300:FF:000032">
    <property type="entry name" value="Export ABC transporter ATP-binding protein"/>
    <property type="match status" value="1"/>
</dbReference>
<proteinExistence type="inferred from homology"/>
<dbReference type="GO" id="GO:0022857">
    <property type="term" value="F:transmembrane transporter activity"/>
    <property type="evidence" value="ECO:0007669"/>
    <property type="project" value="TreeGrafter"/>
</dbReference>
<keyword evidence="3" id="KW-0067">ATP-binding</keyword>
<evidence type="ECO:0000259" key="5">
    <source>
        <dbReference type="PROSITE" id="PS50893"/>
    </source>
</evidence>
<dbReference type="Proteomes" id="UP000095200">
    <property type="component" value="Unassembled WGS sequence"/>
</dbReference>
<comment type="similarity">
    <text evidence="4">Belongs to the ABC transporter superfamily. Macrolide exporter (TC 3.A.1.122) family.</text>
</comment>
<keyword evidence="7" id="KW-1185">Reference proteome</keyword>
<dbReference type="InterPro" id="IPR003593">
    <property type="entry name" value="AAA+_ATPase"/>
</dbReference>
<dbReference type="InterPro" id="IPR017911">
    <property type="entry name" value="MacB-like_ATP-bd"/>
</dbReference>
<reference evidence="7" key="1">
    <citation type="submission" date="2016-06" db="EMBL/GenBank/DDBJ databases">
        <title>Draft genome sequence of Desulfoplanes formicivorans strain Pf12B.</title>
        <authorList>
            <person name="Watanabe M."/>
            <person name="Kojima H."/>
            <person name="Fukui M."/>
        </authorList>
    </citation>
    <scope>NUCLEOTIDE SEQUENCE [LARGE SCALE GENOMIC DNA]</scope>
    <source>
        <strain evidence="7">Pf12B</strain>
    </source>
</reference>
<dbReference type="PANTHER" id="PTHR24220">
    <property type="entry name" value="IMPORT ATP-BINDING PROTEIN"/>
    <property type="match status" value="1"/>
</dbReference>
<dbReference type="InterPro" id="IPR003439">
    <property type="entry name" value="ABC_transporter-like_ATP-bd"/>
</dbReference>
<keyword evidence="1" id="KW-0813">Transport</keyword>
<dbReference type="InterPro" id="IPR015854">
    <property type="entry name" value="ABC_transpr_LolD-like"/>
</dbReference>
<keyword evidence="2" id="KW-0547">Nucleotide-binding</keyword>
<organism evidence="6 7">
    <name type="scientific">Desulfoplanes formicivorans</name>
    <dbReference type="NCBI Taxonomy" id="1592317"/>
    <lineage>
        <taxon>Bacteria</taxon>
        <taxon>Pseudomonadati</taxon>
        <taxon>Thermodesulfobacteriota</taxon>
        <taxon>Desulfovibrionia</taxon>
        <taxon>Desulfovibrionales</taxon>
        <taxon>Desulfoplanaceae</taxon>
        <taxon>Desulfoplanes</taxon>
    </lineage>
</organism>
<dbReference type="Pfam" id="PF00005">
    <property type="entry name" value="ABC_tran"/>
    <property type="match status" value="1"/>
</dbReference>
<dbReference type="STRING" id="1592317.DPF_1752"/>
<sequence length="230" mass="24938">MKSPVVELVNIHVTLTGPGGEVNILRGIDLVLPQGETLAIVGPSGSGKTTTMMVMAGLERPTSGEVRIAGTRLDNMTENQLARFRRANMGIVFQSFHLIGSMTALENTALPLEFARKPHPLKRAREALDAVGLAARSNHYPAQLSGGEQQRVALARAFVTRPKVILADEPTGNLDQDTGKRVMQTLFELHRNHGTGLVLITHDQGLAKLCSRTLRMISGKVQDIGEDEYA</sequence>
<comment type="caution">
    <text evidence="6">The sequence shown here is derived from an EMBL/GenBank/DDBJ whole genome shotgun (WGS) entry which is preliminary data.</text>
</comment>
<gene>
    <name evidence="6" type="ORF">DPF_1752</name>
</gene>
<evidence type="ECO:0000256" key="4">
    <source>
        <dbReference type="ARBA" id="ARBA00038388"/>
    </source>
</evidence>
<name>A0A194AG27_9BACT</name>
<protein>
    <submittedName>
        <fullName evidence="6">ABC transporter</fullName>
    </submittedName>
</protein>
<dbReference type="PROSITE" id="PS00211">
    <property type="entry name" value="ABC_TRANSPORTER_1"/>
    <property type="match status" value="1"/>
</dbReference>
<dbReference type="GO" id="GO:0005524">
    <property type="term" value="F:ATP binding"/>
    <property type="evidence" value="ECO:0007669"/>
    <property type="project" value="UniProtKB-KW"/>
</dbReference>
<dbReference type="GO" id="GO:0005886">
    <property type="term" value="C:plasma membrane"/>
    <property type="evidence" value="ECO:0007669"/>
    <property type="project" value="TreeGrafter"/>
</dbReference>
<dbReference type="EMBL" id="BDFE01000016">
    <property type="protein sequence ID" value="GAU09032.1"/>
    <property type="molecule type" value="Genomic_DNA"/>
</dbReference>
<dbReference type="GO" id="GO:0098796">
    <property type="term" value="C:membrane protein complex"/>
    <property type="evidence" value="ECO:0007669"/>
    <property type="project" value="UniProtKB-ARBA"/>
</dbReference>
<dbReference type="RefSeq" id="WP_069859151.1">
    <property type="nucleotide sequence ID" value="NZ_BDFE01000016.1"/>
</dbReference>
<dbReference type="InterPro" id="IPR017871">
    <property type="entry name" value="ABC_transporter-like_CS"/>
</dbReference>
<evidence type="ECO:0000256" key="3">
    <source>
        <dbReference type="ARBA" id="ARBA00022840"/>
    </source>
</evidence>
<dbReference type="PROSITE" id="PS50893">
    <property type="entry name" value="ABC_TRANSPORTER_2"/>
    <property type="match status" value="1"/>
</dbReference>